<dbReference type="Gene3D" id="1.25.10.10">
    <property type="entry name" value="Leucine-rich Repeat Variant"/>
    <property type="match status" value="1"/>
</dbReference>
<dbReference type="InterPro" id="IPR011989">
    <property type="entry name" value="ARM-like"/>
</dbReference>
<proteinExistence type="predicted"/>
<feature type="region of interest" description="Disordered" evidence="2">
    <location>
        <begin position="155"/>
        <end position="221"/>
    </location>
</feature>
<dbReference type="PANTHER" id="PTHR33115">
    <property type="entry name" value="ARM REPEAT SUPERFAMILY PROTEIN"/>
    <property type="match status" value="1"/>
</dbReference>
<feature type="region of interest" description="Disordered" evidence="2">
    <location>
        <begin position="308"/>
        <end position="332"/>
    </location>
</feature>
<evidence type="ECO:0000313" key="3">
    <source>
        <dbReference type="EMBL" id="CAD6203731.1"/>
    </source>
</evidence>
<dbReference type="Proteomes" id="UP000604825">
    <property type="component" value="Unassembled WGS sequence"/>
</dbReference>
<keyword evidence="4" id="KW-1185">Reference proteome</keyword>
<protein>
    <recommendedName>
        <fullName evidence="5">ARM repeat superfamily protein</fullName>
    </recommendedName>
</protein>
<evidence type="ECO:0000256" key="1">
    <source>
        <dbReference type="PROSITE-ProRule" id="PRU00259"/>
    </source>
</evidence>
<dbReference type="InterPro" id="IPR016024">
    <property type="entry name" value="ARM-type_fold"/>
</dbReference>
<feature type="compositionally biased region" description="Low complexity" evidence="2">
    <location>
        <begin position="195"/>
        <end position="220"/>
    </location>
</feature>
<dbReference type="PROSITE" id="PS50176">
    <property type="entry name" value="ARM_REPEAT"/>
    <property type="match status" value="1"/>
</dbReference>
<organism evidence="3 4">
    <name type="scientific">Miscanthus lutarioriparius</name>
    <dbReference type="NCBI Taxonomy" id="422564"/>
    <lineage>
        <taxon>Eukaryota</taxon>
        <taxon>Viridiplantae</taxon>
        <taxon>Streptophyta</taxon>
        <taxon>Embryophyta</taxon>
        <taxon>Tracheophyta</taxon>
        <taxon>Spermatophyta</taxon>
        <taxon>Magnoliopsida</taxon>
        <taxon>Liliopsida</taxon>
        <taxon>Poales</taxon>
        <taxon>Poaceae</taxon>
        <taxon>PACMAD clade</taxon>
        <taxon>Panicoideae</taxon>
        <taxon>Andropogonodae</taxon>
        <taxon>Andropogoneae</taxon>
        <taxon>Saccharinae</taxon>
        <taxon>Miscanthus</taxon>
    </lineage>
</organism>
<dbReference type="EMBL" id="CAJGYO010000001">
    <property type="protein sequence ID" value="CAD6203731.1"/>
    <property type="molecule type" value="Genomic_DNA"/>
</dbReference>
<dbReference type="AlphaFoldDB" id="A0A811MF03"/>
<reference evidence="3" key="1">
    <citation type="submission" date="2020-10" db="EMBL/GenBank/DDBJ databases">
        <authorList>
            <person name="Han B."/>
            <person name="Lu T."/>
            <person name="Zhao Q."/>
            <person name="Huang X."/>
            <person name="Zhao Y."/>
        </authorList>
    </citation>
    <scope>NUCLEOTIDE SEQUENCE</scope>
</reference>
<dbReference type="InterPro" id="IPR000225">
    <property type="entry name" value="Armadillo"/>
</dbReference>
<evidence type="ECO:0000256" key="2">
    <source>
        <dbReference type="SAM" id="MobiDB-lite"/>
    </source>
</evidence>
<comment type="caution">
    <text evidence="3">The sequence shown here is derived from an EMBL/GenBank/DDBJ whole genome shotgun (WGS) entry which is preliminary data.</text>
</comment>
<feature type="repeat" description="ARM" evidence="1">
    <location>
        <begin position="730"/>
        <end position="774"/>
    </location>
</feature>
<dbReference type="PANTHER" id="PTHR33115:SF44">
    <property type="entry name" value="ARM REPEAT SUPERFAMILY PROTEIN"/>
    <property type="match status" value="1"/>
</dbReference>
<name>A0A811MF03_9POAL</name>
<feature type="compositionally biased region" description="Basic and acidic residues" evidence="2">
    <location>
        <begin position="159"/>
        <end position="168"/>
    </location>
</feature>
<dbReference type="SUPFAM" id="SSF48371">
    <property type="entry name" value="ARM repeat"/>
    <property type="match status" value="1"/>
</dbReference>
<gene>
    <name evidence="3" type="ORF">NCGR_LOCUS1873</name>
</gene>
<evidence type="ECO:0000313" key="4">
    <source>
        <dbReference type="Proteomes" id="UP000604825"/>
    </source>
</evidence>
<sequence>MTQLAARTLASSRGGVACLALRDSPSAQPTIVIVHLFLQLGSILNGSSHAILNSSKFLITSPPFSHAKTQDVTVYELLLVSSLLLRDLSVHAKSLLNSLQELSTPRGTFHVPTYKQSSYRAASPFLSNLCALFDAAAAPFLGITGEPAYTSGAMKYRKGRDSNGDKSQKGGGDLPPSIKLDITVHPGGGGSAPFSESWTPTPTPGSGSVRSGSSAGYGRSDPPEKQLTLLALRVAILEKAASGLGKLNFVWATVVLLGGFVGSLNVTDFCRSHELEWQHHATETSTAGGALRSSSRFFRRILHALVDHTGGGGRDEQEPHQHATQTTDAGGALRSSSRFFRRVVHSLAQPAADGADVSGDATTSARFQNQIAAVMKKRTGHAPNGVSLLPYTGQVFTSRNIGRLLNWLQVLSALACVALSLMRLWKHDFGGSGNMRPALLLFYTLALLEAVLFLLEKAYWAWKFSCELLCQVSKDCQLGAYGHVSLTRFFYDAYSRCVTGSIFDGINMDLVTFAEELILSDFLEEQLIGVRILEQFAEKVDSAGDTLRKVGTSPRSVERLVEMLNWKRPDEEEVRRSAAGVVCKLAGKRQNRLRLSAIPGAIESVMSLLYTGRSAAVSGMHPQPNGAAGEGGPLPGLRDYDHLPFNLLGLRILKKLARDQDNCEKISNARGLLAKIIDFTQDSKDLLRNQHVTDSQVRAVKRALQVVKMLVSTTGNTGKALRQGVAENVFVVSNLRGILRHGQLHRELQKLAIDVLTGLAMDDSGKEAIMGTGGLVKLLLSIFVSAEERELGHGAGEALAMLALESETGCAAILKRADVLQLVSALQDGDDARRLNAARVLRSLCAYSGPEYRERLRVVTKALPVVLGVTMTNRDQVLEVCVGLTTQICRFIDGERFAAELRGAGVEERAYVQRLAAILRENKDPKVKIPRMRRFVVQQVIWLMMCSGGGGYMELLRGAGMEGLLESIADTTSELESYHVFSGSVGIGKHRKSFPGIVDSALELIKGGGGGATAEE</sequence>
<evidence type="ECO:0008006" key="5">
    <source>
        <dbReference type="Google" id="ProtNLM"/>
    </source>
</evidence>
<dbReference type="OrthoDB" id="662108at2759"/>
<accession>A0A811MF03</accession>